<dbReference type="InterPro" id="IPR003439">
    <property type="entry name" value="ABC_transporter-like_ATP-bd"/>
</dbReference>
<dbReference type="SUPFAM" id="SSF50331">
    <property type="entry name" value="MOP-like"/>
    <property type="match status" value="1"/>
</dbReference>
<dbReference type="AlphaFoldDB" id="A0A165DTE6"/>
<dbReference type="Pfam" id="PF08402">
    <property type="entry name" value="TOBE_2"/>
    <property type="match status" value="1"/>
</dbReference>
<dbReference type="EMBL" id="LQQR01000024">
    <property type="protein sequence ID" value="KZE17934.1"/>
    <property type="molecule type" value="Genomic_DNA"/>
</dbReference>
<organism evidence="12 15">
    <name type="scientific">Brevibacterium casei</name>
    <dbReference type="NCBI Taxonomy" id="33889"/>
    <lineage>
        <taxon>Bacteria</taxon>
        <taxon>Bacillati</taxon>
        <taxon>Actinomycetota</taxon>
        <taxon>Actinomycetes</taxon>
        <taxon>Micrococcales</taxon>
        <taxon>Brevibacteriaceae</taxon>
        <taxon>Brevibacterium</taxon>
    </lineage>
</organism>
<feature type="domain" description="ABC transporter" evidence="8">
    <location>
        <begin position="20"/>
        <end position="250"/>
    </location>
</feature>
<dbReference type="Proteomes" id="UP000594979">
    <property type="component" value="Chromosome"/>
</dbReference>
<keyword evidence="5 7" id="KW-1278">Translocase</keyword>
<comment type="catalytic activity">
    <reaction evidence="7">
        <text>ATP + H2O + polyamine-[polyamine-binding protein]Side 1 = ADP + phosphate + polyamineSide 2 + [polyamine-binding protein]Side 1.</text>
        <dbReference type="EC" id="7.6.2.11"/>
    </reaction>
</comment>
<evidence type="ECO:0000256" key="7">
    <source>
        <dbReference type="RuleBase" id="RU364083"/>
    </source>
</evidence>
<dbReference type="InterPro" id="IPR008995">
    <property type="entry name" value="Mo/tungstate-bd_C_term_dom"/>
</dbReference>
<reference evidence="13" key="1">
    <citation type="submission" date="2016-01" db="EMBL/GenBank/DDBJ databases">
        <title>Draft genome of Chromobacterium sp. F49.</title>
        <authorList>
            <person name="Hong K.W."/>
        </authorList>
    </citation>
    <scope>NUCLEOTIDE SEQUENCE [LARGE SCALE GENOMIC DNA]</scope>
    <source>
        <strain evidence="13">M40</strain>
    </source>
</reference>
<dbReference type="InterPro" id="IPR003593">
    <property type="entry name" value="AAA+_ATPase"/>
</dbReference>
<dbReference type="Proteomes" id="UP000216867">
    <property type="component" value="Unassembled WGS sequence"/>
</dbReference>
<evidence type="ECO:0000313" key="13">
    <source>
        <dbReference type="Proteomes" id="UP000076612"/>
    </source>
</evidence>
<dbReference type="EMBL" id="CP065682">
    <property type="protein sequence ID" value="QPS34970.1"/>
    <property type="molecule type" value="Genomic_DNA"/>
</dbReference>
<evidence type="ECO:0000313" key="12">
    <source>
        <dbReference type="EMBL" id="VEW15082.1"/>
    </source>
</evidence>
<dbReference type="EMBL" id="NCWY01000007">
    <property type="protein sequence ID" value="PAK95586.1"/>
    <property type="molecule type" value="Genomic_DNA"/>
</dbReference>
<evidence type="ECO:0000313" key="16">
    <source>
        <dbReference type="Proteomes" id="UP000594979"/>
    </source>
</evidence>
<keyword evidence="12" id="KW-0378">Hydrolase</keyword>
<evidence type="ECO:0000256" key="5">
    <source>
        <dbReference type="ARBA" id="ARBA00022967"/>
    </source>
</evidence>
<evidence type="ECO:0000256" key="4">
    <source>
        <dbReference type="ARBA" id="ARBA00022840"/>
    </source>
</evidence>
<dbReference type="CDD" id="cd03300">
    <property type="entry name" value="ABC_PotA_N"/>
    <property type="match status" value="1"/>
</dbReference>
<dbReference type="Pfam" id="PF00005">
    <property type="entry name" value="ABC_tran"/>
    <property type="match status" value="1"/>
</dbReference>
<dbReference type="FunFam" id="3.40.50.300:FF:000133">
    <property type="entry name" value="Spermidine/putrescine import ATP-binding protein PotA"/>
    <property type="match status" value="1"/>
</dbReference>
<dbReference type="InterPro" id="IPR005893">
    <property type="entry name" value="PotA-like"/>
</dbReference>
<reference evidence="9" key="2">
    <citation type="submission" date="2016-01" db="EMBL/GenBank/DDBJ databases">
        <authorList>
            <person name="Hong K.W."/>
        </authorList>
    </citation>
    <scope>NUCLEOTIDE SEQUENCE</scope>
    <source>
        <strain evidence="9">M40</strain>
    </source>
</reference>
<keyword evidence="4 7" id="KW-0067">ATP-binding</keyword>
<dbReference type="PANTHER" id="PTHR42781">
    <property type="entry name" value="SPERMIDINE/PUTRESCINE IMPORT ATP-BINDING PROTEIN POTA"/>
    <property type="match status" value="1"/>
</dbReference>
<evidence type="ECO:0000313" key="11">
    <source>
        <dbReference type="EMBL" id="QPS34970.1"/>
    </source>
</evidence>
<dbReference type="Gene3D" id="3.40.50.300">
    <property type="entry name" value="P-loop containing nucleotide triphosphate hydrolases"/>
    <property type="match status" value="1"/>
</dbReference>
<comment type="subunit">
    <text evidence="7">The complex is composed of two ATP-binding proteins (PotA), two transmembrane proteins (PotB and PotC) and a solute-binding protein (PotD).</text>
</comment>
<evidence type="ECO:0000313" key="10">
    <source>
        <dbReference type="EMBL" id="PAK95586.1"/>
    </source>
</evidence>
<dbReference type="PROSITE" id="PS00211">
    <property type="entry name" value="ABC_TRANSPORTER_1"/>
    <property type="match status" value="1"/>
</dbReference>
<dbReference type="KEGG" id="bcau:I6G59_06620"/>
<comment type="similarity">
    <text evidence="7">Belongs to the ABC transporter superfamily. Spermidine/putrescine importer (TC 3.A.1.11.1) family.</text>
</comment>
<dbReference type="SUPFAM" id="SSF52540">
    <property type="entry name" value="P-loop containing nucleoside triphosphate hydrolases"/>
    <property type="match status" value="1"/>
</dbReference>
<dbReference type="InterPro" id="IPR017879">
    <property type="entry name" value="PotA_ATP-bd"/>
</dbReference>
<dbReference type="GO" id="GO:0043190">
    <property type="term" value="C:ATP-binding cassette (ABC) transporter complex"/>
    <property type="evidence" value="ECO:0007669"/>
    <property type="project" value="InterPro"/>
</dbReference>
<evidence type="ECO:0000259" key="8">
    <source>
        <dbReference type="PROSITE" id="PS50893"/>
    </source>
</evidence>
<dbReference type="EMBL" id="CAACXN010000020">
    <property type="protein sequence ID" value="VEW15082.1"/>
    <property type="molecule type" value="Genomic_DNA"/>
</dbReference>
<dbReference type="EC" id="7.6.2.11" evidence="7"/>
<evidence type="ECO:0000313" key="9">
    <source>
        <dbReference type="EMBL" id="KZE17934.1"/>
    </source>
</evidence>
<sequence length="388" mass="41921">MTVTTEAATAHPAPAGTDHLEIRGVKKVFGENTAIERLDLGVRQGEFLSLLGPSGCGKTTLLRMIAGFEAPTDGQILLAGRDIVSLPPHKRPVNTVFQSYLLFPHMNIADNIAYGLKQSKTPKAEIADRVREVLSLVRMEDFAGRKPEQLSGGQQQRIALARALVNRPQVLLLDEPMSALDRKLREEMQLELKRLHAKLDTTFVFVTHDQEEALAMSDRIVVMYDGVIQQIGSGEEIYADPANGFVAGFIGKQNFVPAEVIAADGDTVRLRTANTVMETAVTELRPASASTEARTLTVGDRVRAAIRPERMRVSPAGSQPPTTNGARGRVLSTSFLGDVVQYMVVVGDNDEILARVPAAGSQILGPDAEVDLSWDADAVAVYGTEGGE</sequence>
<dbReference type="RefSeq" id="WP_009377603.1">
    <property type="nucleotide sequence ID" value="NZ_CAACXN010000020.1"/>
</dbReference>
<name>A0A165DTE6_9MICO</name>
<proteinExistence type="inferred from homology"/>
<accession>A0A165DTE6</accession>
<dbReference type="PROSITE" id="PS50893">
    <property type="entry name" value="ABC_TRANSPORTER_2"/>
    <property type="match status" value="1"/>
</dbReference>
<protein>
    <recommendedName>
        <fullName evidence="7">Spermidine/putrescine import ATP-binding protein PotA</fullName>
        <ecNumber evidence="7">7.6.2.11</ecNumber>
    </recommendedName>
</protein>
<keyword evidence="1 7" id="KW-0813">Transport</keyword>
<evidence type="ECO:0000256" key="6">
    <source>
        <dbReference type="ARBA" id="ARBA00023136"/>
    </source>
</evidence>
<dbReference type="GO" id="GO:0016887">
    <property type="term" value="F:ATP hydrolysis activity"/>
    <property type="evidence" value="ECO:0007669"/>
    <property type="project" value="InterPro"/>
</dbReference>
<dbReference type="SMART" id="SM00382">
    <property type="entry name" value="AAA"/>
    <property type="match status" value="1"/>
</dbReference>
<reference evidence="10 14" key="3">
    <citation type="submission" date="2017-04" db="EMBL/GenBank/DDBJ databases">
        <title>Kefir bacterial isolates.</title>
        <authorList>
            <person name="Kim Y."/>
            <person name="Blasche S."/>
            <person name="Patil K.R."/>
        </authorList>
    </citation>
    <scope>NUCLEOTIDE SEQUENCE [LARGE SCALE GENOMIC DNA]</scope>
    <source>
        <strain evidence="10 14">OG2</strain>
    </source>
</reference>
<evidence type="ECO:0000313" key="15">
    <source>
        <dbReference type="Proteomes" id="UP000386281"/>
    </source>
</evidence>
<dbReference type="Proteomes" id="UP000386281">
    <property type="component" value="Unassembled WGS sequence"/>
</dbReference>
<dbReference type="Gene3D" id="2.40.50.100">
    <property type="match status" value="1"/>
</dbReference>
<dbReference type="InterPro" id="IPR017871">
    <property type="entry name" value="ABC_transporter-like_CS"/>
</dbReference>
<evidence type="ECO:0000256" key="3">
    <source>
        <dbReference type="ARBA" id="ARBA00022741"/>
    </source>
</evidence>
<reference evidence="11 16" key="5">
    <citation type="submission" date="2020-12" db="EMBL/GenBank/DDBJ databases">
        <title>FDA dAtabase for Regulatory Grade micrObial Sequences (FDA-ARGOS): Supporting development and validation of Infectious Disease Dx tests.</title>
        <authorList>
            <person name="Sproer C."/>
            <person name="Gronow S."/>
            <person name="Severitt S."/>
            <person name="Schroder I."/>
            <person name="Tallon L."/>
            <person name="Sadzewicz L."/>
            <person name="Zhao X."/>
            <person name="Boylan J."/>
            <person name="Ott S."/>
            <person name="Bowen H."/>
            <person name="Vavikolanu K."/>
            <person name="Mehta A."/>
            <person name="Aluvathingal J."/>
            <person name="Nadendla S."/>
            <person name="Lowell S."/>
            <person name="Myers T."/>
            <person name="Yan Y."/>
            <person name="Sichtig H."/>
        </authorList>
    </citation>
    <scope>NUCLEOTIDE SEQUENCE [LARGE SCALE GENOMIC DNA]</scope>
    <source>
        <strain evidence="11 16">FDAARGOS_902</strain>
    </source>
</reference>
<dbReference type="PANTHER" id="PTHR42781:SF4">
    <property type="entry name" value="SPERMIDINE_PUTRESCINE IMPORT ATP-BINDING PROTEIN POTA"/>
    <property type="match status" value="1"/>
</dbReference>
<evidence type="ECO:0000256" key="2">
    <source>
        <dbReference type="ARBA" id="ARBA00022475"/>
    </source>
</evidence>
<comment type="function">
    <text evidence="7">Part of the ABC transporter complex PotABCD involved in spermidine/putrescine import. Responsible for energy coupling to the transport system.</text>
</comment>
<dbReference type="InterPro" id="IPR050093">
    <property type="entry name" value="ABC_SmlMolc_Importer"/>
</dbReference>
<dbReference type="InterPro" id="IPR013611">
    <property type="entry name" value="Transp-assoc_OB_typ2"/>
</dbReference>
<dbReference type="Proteomes" id="UP000076612">
    <property type="component" value="Unassembled WGS sequence"/>
</dbReference>
<dbReference type="GO" id="GO:0005524">
    <property type="term" value="F:ATP binding"/>
    <property type="evidence" value="ECO:0007669"/>
    <property type="project" value="UniProtKB-KW"/>
</dbReference>
<evidence type="ECO:0000256" key="1">
    <source>
        <dbReference type="ARBA" id="ARBA00022448"/>
    </source>
</evidence>
<dbReference type="NCBIfam" id="TIGR01187">
    <property type="entry name" value="potA"/>
    <property type="match status" value="1"/>
</dbReference>
<dbReference type="GeneID" id="99775067"/>
<gene>
    <name evidence="12" type="primary">potA_3</name>
    <name evidence="7" type="synonym">potA</name>
    <name evidence="9" type="ORF">AVW13_13070</name>
    <name evidence="10" type="ORF">B8X04_09980</name>
    <name evidence="11" type="ORF">I6G59_06620</name>
    <name evidence="12" type="ORF">NCTC12391_03236</name>
</gene>
<dbReference type="STRING" id="33889.AVW13_13070"/>
<evidence type="ECO:0000313" key="14">
    <source>
        <dbReference type="Proteomes" id="UP000216867"/>
    </source>
</evidence>
<keyword evidence="2 7" id="KW-1003">Cell membrane</keyword>
<keyword evidence="6 7" id="KW-0472">Membrane</keyword>
<keyword evidence="3 7" id="KW-0547">Nucleotide-binding</keyword>
<reference evidence="12 15" key="4">
    <citation type="submission" date="2019-02" db="EMBL/GenBank/DDBJ databases">
        <authorList>
            <consortium name="Pathogen Informatics"/>
        </authorList>
    </citation>
    <scope>NUCLEOTIDE SEQUENCE [LARGE SCALE GENOMIC DNA]</scope>
    <source>
        <strain evidence="12 15">3012STDY7078520</strain>
    </source>
</reference>
<dbReference type="GO" id="GO:0015594">
    <property type="term" value="F:ABC-type putrescine transporter activity"/>
    <property type="evidence" value="ECO:0007669"/>
    <property type="project" value="InterPro"/>
</dbReference>
<dbReference type="InterPro" id="IPR027417">
    <property type="entry name" value="P-loop_NTPase"/>
</dbReference>